<dbReference type="PROSITE" id="PS50206">
    <property type="entry name" value="RHODANESE_3"/>
    <property type="match status" value="1"/>
</dbReference>
<dbReference type="RefSeq" id="WP_115389606.1">
    <property type="nucleotide sequence ID" value="NZ_JADZHC010000087.1"/>
</dbReference>
<gene>
    <name evidence="2" type="primary">ygaP</name>
    <name evidence="2" type="ORF">NCTC10738_01982</name>
</gene>
<keyword evidence="3" id="KW-1185">Reference proteome</keyword>
<dbReference type="PANTHER" id="PTHR43031:SF16">
    <property type="entry name" value="OXIDOREDUCTASE"/>
    <property type="match status" value="1"/>
</dbReference>
<dbReference type="SUPFAM" id="SSF52821">
    <property type="entry name" value="Rhodanese/Cell cycle control phosphatase"/>
    <property type="match status" value="1"/>
</dbReference>
<sequence>MQTNVTPQNGRLNPEQCHEMIAKGVRVLDVRSAAEYAEGHLPQAVNVPLDTLDTWLKQQPNKQEPFVLYCGAGMRAQKGCEILRANGFDCVLNGGAFKELVCCQPE</sequence>
<dbReference type="InterPro" id="IPR050229">
    <property type="entry name" value="GlpE_sulfurtransferase"/>
</dbReference>
<accession>A0A379ZU43</accession>
<dbReference type="Gene3D" id="3.40.250.10">
    <property type="entry name" value="Rhodanese-like domain"/>
    <property type="match status" value="1"/>
</dbReference>
<reference evidence="2 3" key="1">
    <citation type="submission" date="2018-06" db="EMBL/GenBank/DDBJ databases">
        <authorList>
            <consortium name="Pathogen Informatics"/>
            <person name="Doyle S."/>
        </authorList>
    </citation>
    <scope>NUCLEOTIDE SEQUENCE [LARGE SCALE GENOMIC DNA]</scope>
    <source>
        <strain evidence="2 3">NCTC10738</strain>
    </source>
</reference>
<evidence type="ECO:0000313" key="3">
    <source>
        <dbReference type="Proteomes" id="UP000254069"/>
    </source>
</evidence>
<name>A0A379ZU43_9GAMM</name>
<dbReference type="InterPro" id="IPR036873">
    <property type="entry name" value="Rhodanese-like_dom_sf"/>
</dbReference>
<dbReference type="AlphaFoldDB" id="A0A379ZU43"/>
<dbReference type="Proteomes" id="UP000254069">
    <property type="component" value="Unassembled WGS sequence"/>
</dbReference>
<dbReference type="CDD" id="cd00158">
    <property type="entry name" value="RHOD"/>
    <property type="match status" value="1"/>
</dbReference>
<dbReference type="SMART" id="SM00450">
    <property type="entry name" value="RHOD"/>
    <property type="match status" value="1"/>
</dbReference>
<organism evidence="2 3">
    <name type="scientific">Shewanella algae</name>
    <dbReference type="NCBI Taxonomy" id="38313"/>
    <lineage>
        <taxon>Bacteria</taxon>
        <taxon>Pseudomonadati</taxon>
        <taxon>Pseudomonadota</taxon>
        <taxon>Gammaproteobacteria</taxon>
        <taxon>Alteromonadales</taxon>
        <taxon>Shewanellaceae</taxon>
        <taxon>Shewanella</taxon>
    </lineage>
</organism>
<dbReference type="EMBL" id="UGYO01000001">
    <property type="protein sequence ID" value="SUI68381.1"/>
    <property type="molecule type" value="Genomic_DNA"/>
</dbReference>
<dbReference type="PANTHER" id="PTHR43031">
    <property type="entry name" value="FAD-DEPENDENT OXIDOREDUCTASE"/>
    <property type="match status" value="1"/>
</dbReference>
<proteinExistence type="predicted"/>
<feature type="domain" description="Rhodanese" evidence="1">
    <location>
        <begin position="21"/>
        <end position="95"/>
    </location>
</feature>
<dbReference type="InterPro" id="IPR001763">
    <property type="entry name" value="Rhodanese-like_dom"/>
</dbReference>
<dbReference type="Pfam" id="PF00581">
    <property type="entry name" value="Rhodanese"/>
    <property type="match status" value="1"/>
</dbReference>
<evidence type="ECO:0000313" key="2">
    <source>
        <dbReference type="EMBL" id="SUI68381.1"/>
    </source>
</evidence>
<protein>
    <submittedName>
        <fullName evidence="2">Inner membrane protein ygaP</fullName>
    </submittedName>
</protein>
<evidence type="ECO:0000259" key="1">
    <source>
        <dbReference type="PROSITE" id="PS50206"/>
    </source>
</evidence>